<feature type="compositionally biased region" description="Polar residues" evidence="2">
    <location>
        <begin position="496"/>
        <end position="505"/>
    </location>
</feature>
<feature type="region of interest" description="Disordered" evidence="2">
    <location>
        <begin position="612"/>
        <end position="635"/>
    </location>
</feature>
<keyword evidence="4" id="KW-1185">Reference proteome</keyword>
<feature type="region of interest" description="Disordered" evidence="2">
    <location>
        <begin position="1"/>
        <end position="95"/>
    </location>
</feature>
<keyword evidence="1" id="KW-0175">Coiled coil</keyword>
<feature type="compositionally biased region" description="Low complexity" evidence="2">
    <location>
        <begin position="85"/>
        <end position="95"/>
    </location>
</feature>
<sequence length="1030" mass="115570">MSNISQSTPKAFTKSQNSHQQQLSNQSSHHTLPQAKKGSRGEGGAREGRPLQHYSEKNLHAPNWDIPAAPPVPQPQKKRNNNRYQSNKVSQSKQQQLMILDPNDSDSPKVTLQHPPGVSKQSLQEFIDNIMQMESKFSQEDSANQPGIDDLEFPNITKAALENALVQSSFALDDNEQPADLADPIQKQISQEVLRNSSLEAQSSTKKYLHGGYKKSIKMQYNKSTAVLIQNQKKIQQKLLSKSASQNQLEPSVSGLQSRSLSIDKFDNSQMSYSQGGVRPDRNYSPEGKGNLLMLPKLPGTMHPPPQVQQQSPDFWKLVKPTNLVFGGSTNLKISISPPPPSNFPLQDHRDQSTPQKVMGTTTNSKKHLYRNGGILNSLLDDKNAYALAQQTPTVTIFSGKQIPIPPSYLPPQRPYISSTSQPSLVINPKAISHTLTSIKSKKPPIGFKTQQASYSRNLNNYDSTAANTSNTGTITIPRMSQPVFSDVQKKAFRIKSQSKNQSPELKQLEAKKKSNVDLPSYEEEEDECTPNIGNVVAPPRDEFEQVVERKGLEIFRKAYNEKTSQENSPKVNFNEEMEANMKGLTGLQHLKQRYEQEVEVNLLSIKSIKKSSQSLEGSPQEQSPKAGIVKKPGLSSTLDFTNQKMGMRGTSLGLELGTGAQMKMITKKYRIQHNLYLSSSHNQIPLQDKKSQTPNKKYQPGEMTLPLIGKAYGKSYLHPDITLLQPRNNGLELEEAIKNSLVPQDSMQSNATPKIQIHQPTSTLTFAAASPKLVSKYPSSTSEDKPIQQRVHFSDSVEVYSGKQFAPGPTPPTVVKQKKKLKERYSITSIKRILFSTDSPDKKENSQEGTLTASMGDYVLEYRRVNDEKMIERHNNDMRRIQLAEAMRMEQYQKKNQEIQENMAKQAHRNMNLERMKLVMSFVQGKQSEQDQKKVSKPNLLKFSRDLELKGQYVPSLESKYDDMDHVLRIQEGFANVFLPPGSPPQAHHQSQSSQVQQQQNQTSNSSAFNHESKASVSNVKYKLNIHLV</sequence>
<feature type="compositionally biased region" description="Low complexity" evidence="2">
    <location>
        <begin position="986"/>
        <end position="1009"/>
    </location>
</feature>
<feature type="compositionally biased region" description="Basic and acidic residues" evidence="2">
    <location>
        <begin position="507"/>
        <end position="516"/>
    </location>
</feature>
<feature type="compositionally biased region" description="Polar residues" evidence="2">
    <location>
        <begin position="1"/>
        <end position="14"/>
    </location>
</feature>
<dbReference type="AlphaFoldDB" id="A0A8J8TAT4"/>
<evidence type="ECO:0000256" key="1">
    <source>
        <dbReference type="SAM" id="Coils"/>
    </source>
</evidence>
<dbReference type="Proteomes" id="UP000785679">
    <property type="component" value="Unassembled WGS sequence"/>
</dbReference>
<feature type="compositionally biased region" description="Basic and acidic residues" evidence="2">
    <location>
        <begin position="39"/>
        <end position="59"/>
    </location>
</feature>
<accession>A0A8J8TAT4</accession>
<feature type="coiled-coil region" evidence="1">
    <location>
        <begin position="890"/>
        <end position="917"/>
    </location>
</feature>
<gene>
    <name evidence="3" type="ORF">FGO68_gene11205</name>
</gene>
<name>A0A8J8TAT4_HALGN</name>
<feature type="region of interest" description="Disordered" evidence="2">
    <location>
        <begin position="981"/>
        <end position="1015"/>
    </location>
</feature>
<evidence type="ECO:0000313" key="3">
    <source>
        <dbReference type="EMBL" id="TNV87696.1"/>
    </source>
</evidence>
<organism evidence="3 4">
    <name type="scientific">Halteria grandinella</name>
    <dbReference type="NCBI Taxonomy" id="5974"/>
    <lineage>
        <taxon>Eukaryota</taxon>
        <taxon>Sar</taxon>
        <taxon>Alveolata</taxon>
        <taxon>Ciliophora</taxon>
        <taxon>Intramacronucleata</taxon>
        <taxon>Spirotrichea</taxon>
        <taxon>Stichotrichia</taxon>
        <taxon>Sporadotrichida</taxon>
        <taxon>Halteriidae</taxon>
        <taxon>Halteria</taxon>
    </lineage>
</organism>
<feature type="region of interest" description="Disordered" evidence="2">
    <location>
        <begin position="495"/>
        <end position="526"/>
    </location>
</feature>
<evidence type="ECO:0000256" key="2">
    <source>
        <dbReference type="SAM" id="MobiDB-lite"/>
    </source>
</evidence>
<comment type="caution">
    <text evidence="3">The sequence shown here is derived from an EMBL/GenBank/DDBJ whole genome shotgun (WGS) entry which is preliminary data.</text>
</comment>
<reference evidence="3" key="1">
    <citation type="submission" date="2019-06" db="EMBL/GenBank/DDBJ databases">
        <authorList>
            <person name="Zheng W."/>
        </authorList>
    </citation>
    <scope>NUCLEOTIDE SEQUENCE</scope>
    <source>
        <strain evidence="3">QDHG01</strain>
    </source>
</reference>
<feature type="compositionally biased region" description="Low complexity" evidence="2">
    <location>
        <begin position="15"/>
        <end position="30"/>
    </location>
</feature>
<evidence type="ECO:0000313" key="4">
    <source>
        <dbReference type="Proteomes" id="UP000785679"/>
    </source>
</evidence>
<protein>
    <submittedName>
        <fullName evidence="3">Uncharacterized protein</fullName>
    </submittedName>
</protein>
<proteinExistence type="predicted"/>
<dbReference type="EMBL" id="RRYP01000272">
    <property type="protein sequence ID" value="TNV87696.1"/>
    <property type="molecule type" value="Genomic_DNA"/>
</dbReference>